<sequence length="59" mass="6449">MTVPSPLNKLVPQEKEALEVVTHPAIPQDEVKEKLHLPEKTHKNVEPIEDQSAGGTAAE</sequence>
<protein>
    <submittedName>
        <fullName evidence="2">Uncharacterized protein</fullName>
    </submittedName>
</protein>
<evidence type="ECO:0000313" key="3">
    <source>
        <dbReference type="Proteomes" id="UP000708208"/>
    </source>
</evidence>
<keyword evidence="3" id="KW-1185">Reference proteome</keyword>
<gene>
    <name evidence="2" type="ORF">AFUS01_LOCUS11841</name>
</gene>
<accession>A0A8J2JLJ7</accession>
<feature type="region of interest" description="Disordered" evidence="1">
    <location>
        <begin position="25"/>
        <end position="59"/>
    </location>
</feature>
<feature type="non-terminal residue" evidence="2">
    <location>
        <position position="59"/>
    </location>
</feature>
<evidence type="ECO:0000256" key="1">
    <source>
        <dbReference type="SAM" id="MobiDB-lite"/>
    </source>
</evidence>
<proteinExistence type="predicted"/>
<name>A0A8J2JLJ7_9HEXA</name>
<dbReference type="Proteomes" id="UP000708208">
    <property type="component" value="Unassembled WGS sequence"/>
</dbReference>
<dbReference type="AlphaFoldDB" id="A0A8J2JLJ7"/>
<reference evidence="2" key="1">
    <citation type="submission" date="2021-06" db="EMBL/GenBank/DDBJ databases">
        <authorList>
            <person name="Hodson N. C."/>
            <person name="Mongue J. A."/>
            <person name="Jaron S. K."/>
        </authorList>
    </citation>
    <scope>NUCLEOTIDE SEQUENCE</scope>
</reference>
<comment type="caution">
    <text evidence="2">The sequence shown here is derived from an EMBL/GenBank/DDBJ whole genome shotgun (WGS) entry which is preliminary data.</text>
</comment>
<feature type="compositionally biased region" description="Basic and acidic residues" evidence="1">
    <location>
        <begin position="29"/>
        <end position="46"/>
    </location>
</feature>
<dbReference type="EMBL" id="CAJVCH010091970">
    <property type="protein sequence ID" value="CAG7722722.1"/>
    <property type="molecule type" value="Genomic_DNA"/>
</dbReference>
<evidence type="ECO:0000313" key="2">
    <source>
        <dbReference type="EMBL" id="CAG7722722.1"/>
    </source>
</evidence>
<organism evidence="2 3">
    <name type="scientific">Allacma fusca</name>
    <dbReference type="NCBI Taxonomy" id="39272"/>
    <lineage>
        <taxon>Eukaryota</taxon>
        <taxon>Metazoa</taxon>
        <taxon>Ecdysozoa</taxon>
        <taxon>Arthropoda</taxon>
        <taxon>Hexapoda</taxon>
        <taxon>Collembola</taxon>
        <taxon>Symphypleona</taxon>
        <taxon>Sminthuridae</taxon>
        <taxon>Allacma</taxon>
    </lineage>
</organism>